<name>A0A2X2JIA1_SPHMU</name>
<organism evidence="3 4">
    <name type="scientific">Sphingobacterium multivorum</name>
    <dbReference type="NCBI Taxonomy" id="28454"/>
    <lineage>
        <taxon>Bacteria</taxon>
        <taxon>Pseudomonadati</taxon>
        <taxon>Bacteroidota</taxon>
        <taxon>Sphingobacteriia</taxon>
        <taxon>Sphingobacteriales</taxon>
        <taxon>Sphingobacteriaceae</taxon>
        <taxon>Sphingobacterium</taxon>
    </lineage>
</organism>
<feature type="domain" description="TonB C-terminal" evidence="2">
    <location>
        <begin position="246"/>
        <end position="337"/>
    </location>
</feature>
<keyword evidence="1" id="KW-1133">Transmembrane helix</keyword>
<reference evidence="3 4" key="1">
    <citation type="submission" date="2018-06" db="EMBL/GenBank/DDBJ databases">
        <authorList>
            <consortium name="Pathogen Informatics"/>
            <person name="Doyle S."/>
        </authorList>
    </citation>
    <scope>NUCLEOTIDE SEQUENCE [LARGE SCALE GENOMIC DNA]</scope>
    <source>
        <strain evidence="3 4">NCTC11343</strain>
    </source>
</reference>
<dbReference type="GO" id="GO:0055085">
    <property type="term" value="P:transmembrane transport"/>
    <property type="evidence" value="ECO:0007669"/>
    <property type="project" value="InterPro"/>
</dbReference>
<evidence type="ECO:0000259" key="2">
    <source>
        <dbReference type="PROSITE" id="PS52015"/>
    </source>
</evidence>
<keyword evidence="1" id="KW-0472">Membrane</keyword>
<keyword evidence="1" id="KW-0812">Transmembrane</keyword>
<evidence type="ECO:0000313" key="4">
    <source>
        <dbReference type="Proteomes" id="UP000251241"/>
    </source>
</evidence>
<evidence type="ECO:0000256" key="1">
    <source>
        <dbReference type="SAM" id="Phobius"/>
    </source>
</evidence>
<accession>A0A2X2JIA1</accession>
<evidence type="ECO:0000313" key="3">
    <source>
        <dbReference type="EMBL" id="SPZ87045.1"/>
    </source>
</evidence>
<sequence>MLLLSIIMKYYLHFWGSTVCFLLFNFFLSNLYAQVSFTSYHKKDGDETKQADSAYYMRTIHVDASGKDKVYRVEEFYTRNDSIKLSGISTNALYPFKFRGRKYEFYEQGTLKSLENYSDESALIDSAFYLYPGNKLEKIVFYPSSLDKKGKLKIEDPIYVVYYDSFNNKTLENGNGFIRLNYGWSYEEGQMKNNLREGEWKGKMGKDSFVETYSNNQLVSGTKTKVDGEVFKYDSSNFMSPPDYPGGISRLMGFIASNYVYPKEAISNQVSGVVMIAFVIDKDGNIKNPVVKKDLGFGTGEEGIRVIKKAGKWKPGIQRGEKLNVKYSLPIRLNTSR</sequence>
<dbReference type="Proteomes" id="UP000251241">
    <property type="component" value="Unassembled WGS sequence"/>
</dbReference>
<dbReference type="SUPFAM" id="SSF74653">
    <property type="entry name" value="TolA/TonB C-terminal domain"/>
    <property type="match status" value="1"/>
</dbReference>
<feature type="transmembrane region" description="Helical" evidence="1">
    <location>
        <begin position="12"/>
        <end position="33"/>
    </location>
</feature>
<dbReference type="PANTHER" id="PTHR33446">
    <property type="entry name" value="PROTEIN TONB-RELATED"/>
    <property type="match status" value="1"/>
</dbReference>
<dbReference type="GO" id="GO:0031992">
    <property type="term" value="F:energy transducer activity"/>
    <property type="evidence" value="ECO:0007669"/>
    <property type="project" value="TreeGrafter"/>
</dbReference>
<proteinExistence type="predicted"/>
<dbReference type="InterPro" id="IPR037682">
    <property type="entry name" value="TonB_C"/>
</dbReference>
<dbReference type="AlphaFoldDB" id="A0A2X2JIA1"/>
<dbReference type="GO" id="GO:0098797">
    <property type="term" value="C:plasma membrane protein complex"/>
    <property type="evidence" value="ECO:0007669"/>
    <property type="project" value="TreeGrafter"/>
</dbReference>
<gene>
    <name evidence="3" type="ORF">NCTC11343_02679</name>
</gene>
<dbReference type="Gene3D" id="3.30.1150.10">
    <property type="match status" value="1"/>
</dbReference>
<protein>
    <submittedName>
        <fullName evidence="3">Gram-negative bacterial tonB protein</fullName>
    </submittedName>
</protein>
<dbReference type="Pfam" id="PF03544">
    <property type="entry name" value="TonB_C"/>
    <property type="match status" value="1"/>
</dbReference>
<dbReference type="PROSITE" id="PS52015">
    <property type="entry name" value="TONB_CTD"/>
    <property type="match status" value="1"/>
</dbReference>
<dbReference type="PANTHER" id="PTHR33446:SF2">
    <property type="entry name" value="PROTEIN TONB"/>
    <property type="match status" value="1"/>
</dbReference>
<dbReference type="EMBL" id="UAUU01000009">
    <property type="protein sequence ID" value="SPZ87045.1"/>
    <property type="molecule type" value="Genomic_DNA"/>
</dbReference>
<dbReference type="InterPro" id="IPR051045">
    <property type="entry name" value="TonB-dependent_transducer"/>
</dbReference>